<proteinExistence type="predicted"/>
<protein>
    <submittedName>
        <fullName evidence="1">Uncharacterized protein</fullName>
    </submittedName>
</protein>
<evidence type="ECO:0000313" key="2">
    <source>
        <dbReference type="Proteomes" id="UP000232710"/>
    </source>
</evidence>
<evidence type="ECO:0000313" key="1">
    <source>
        <dbReference type="EMBL" id="AET84852.1"/>
    </source>
</evidence>
<dbReference type="Proteomes" id="UP000232710">
    <property type="component" value="Segment"/>
</dbReference>
<organismHost>
    <name type="scientific">Micromonas pusilla</name>
    <name type="common">Picoplanktonic green alga</name>
    <name type="synonym">Chromulina pusilla</name>
    <dbReference type="NCBI Taxonomy" id="38833"/>
</organismHost>
<name>G9E625_MPSP1</name>
<keyword evidence="2" id="KW-1185">Reference proteome</keyword>
<gene>
    <name evidence="1" type="ORF">MPXG_00054</name>
</gene>
<reference evidence="1 2" key="1">
    <citation type="submission" date="2010-12" db="EMBL/GenBank/DDBJ databases">
        <title>The Genome Sequence of Micromonas pusilla virus SP1.</title>
        <authorList>
            <consortium name="The Broad Institute Genome Sequencing Platform"/>
            <person name="Henn M.R."/>
            <person name="Suttle C."/>
            <person name="Winget D."/>
            <person name="Chan A."/>
            <person name="Levin J."/>
            <person name="Malboeuf C."/>
            <person name="Casali M."/>
            <person name="Russ C."/>
            <person name="Lennon N."/>
            <person name="Chapman S.B."/>
            <person name="Erlich R."/>
            <person name="Young S.K."/>
            <person name="Yandava C."/>
            <person name="Zeng Q."/>
            <person name="Alvarado L."/>
            <person name="Anderson S."/>
            <person name="Berlin A."/>
            <person name="Chen Z."/>
            <person name="Freedman E."/>
            <person name="Gellesch M."/>
            <person name="Goldberg J."/>
            <person name="Green L."/>
            <person name="Griggs A."/>
            <person name="Gujja S."/>
            <person name="Heilman E.R."/>
            <person name="Heiman D."/>
            <person name="Hollinger A."/>
            <person name="Howarth C."/>
            <person name="Larson L."/>
            <person name="Mehta T."/>
            <person name="Pearson M."/>
            <person name="Roberts A."/>
            <person name="Ryan E."/>
            <person name="Saif S."/>
            <person name="Shea T."/>
            <person name="Shenoy N."/>
            <person name="Sisk P."/>
            <person name="Stolte C."/>
            <person name="Sykes S."/>
            <person name="White J."/>
            <person name="Haas B."/>
            <person name="Nusbaum C."/>
            <person name="Birren B."/>
        </authorList>
    </citation>
    <scope>NUCLEOTIDE SEQUENCE [LARGE SCALE GENOMIC DNA]</scope>
    <source>
        <strain evidence="1 2">SP1</strain>
    </source>
</reference>
<sequence>MLYNPPVKGEDGLYFVKALTDEKRKCLVQVDGVKVVDVSGEFVFDLSSNDNMNKIQEVDTGNLVAAVENCETWFKRKLSDNVITAAYTSSHVSQEITGDPLDVTRVYNSKQEVIDTESVQPGKVCDVILEFAGLWFAKKNFGPSWNVVQVRVHDDPILDTYPDGFAFITPEDQ</sequence>
<organism evidence="1 2">
    <name type="scientific">Micromonas pusilla virus SP1</name>
    <name type="common">MpV-SP1</name>
    <dbReference type="NCBI Taxonomy" id="373996"/>
    <lineage>
        <taxon>Viruses</taxon>
        <taxon>Varidnaviria</taxon>
        <taxon>Bamfordvirae</taxon>
        <taxon>Nucleocytoviricota</taxon>
        <taxon>Megaviricetes</taxon>
        <taxon>Algavirales</taxon>
        <taxon>Phycodnaviridae</taxon>
        <taxon>Prasinovirus</taxon>
        <taxon>Prasinovirus micromonas</taxon>
    </lineage>
</organism>
<accession>G9E625</accession>
<dbReference type="Pfam" id="PF19196">
    <property type="entry name" value="DUF5871"/>
    <property type="match status" value="1"/>
</dbReference>
<dbReference type="InterPro" id="IPR043804">
    <property type="entry name" value="DUF5871"/>
</dbReference>
<dbReference type="EMBL" id="JF974320">
    <property type="protein sequence ID" value="AET84852.1"/>
    <property type="molecule type" value="Genomic_DNA"/>
</dbReference>